<sequence>MTTIQKIPITVQTAVVNVMMSISELNAHHGKRPCIMIANDNTDMTIVGCDCLSDIVFYSDYFRIFDKPINPEHMTVMRVLIADPADLPFTPPLSASVFVLNDEFGVSKFGYMHEATDYIEAAMATHTYMEIEDFAVLIGIGLSGIIKTRIINKIEEKRLERMENKGE</sequence>
<reference evidence="1" key="1">
    <citation type="journal article" date="2015" name="Nature">
        <title>Complex archaea that bridge the gap between prokaryotes and eukaryotes.</title>
        <authorList>
            <person name="Spang A."/>
            <person name="Saw J.H."/>
            <person name="Jorgensen S.L."/>
            <person name="Zaremba-Niedzwiedzka K."/>
            <person name="Martijn J."/>
            <person name="Lind A.E."/>
            <person name="van Eijk R."/>
            <person name="Schleper C."/>
            <person name="Guy L."/>
            <person name="Ettema T.J."/>
        </authorList>
    </citation>
    <scope>NUCLEOTIDE SEQUENCE</scope>
</reference>
<name>A0A0F9QMT6_9ZZZZ</name>
<comment type="caution">
    <text evidence="1">The sequence shown here is derived from an EMBL/GenBank/DDBJ whole genome shotgun (WGS) entry which is preliminary data.</text>
</comment>
<proteinExistence type="predicted"/>
<dbReference type="AlphaFoldDB" id="A0A0F9QMT6"/>
<evidence type="ECO:0000313" key="1">
    <source>
        <dbReference type="EMBL" id="KKN45500.1"/>
    </source>
</evidence>
<organism evidence="1">
    <name type="scientific">marine sediment metagenome</name>
    <dbReference type="NCBI Taxonomy" id="412755"/>
    <lineage>
        <taxon>unclassified sequences</taxon>
        <taxon>metagenomes</taxon>
        <taxon>ecological metagenomes</taxon>
    </lineage>
</organism>
<accession>A0A0F9QMT6</accession>
<protein>
    <submittedName>
        <fullName evidence="1">Uncharacterized protein</fullName>
    </submittedName>
</protein>
<dbReference type="EMBL" id="LAZR01001386">
    <property type="protein sequence ID" value="KKN45500.1"/>
    <property type="molecule type" value="Genomic_DNA"/>
</dbReference>
<gene>
    <name evidence="1" type="ORF">LCGC14_0682490</name>
</gene>